<reference evidence="2" key="1">
    <citation type="submission" date="2018-01" db="EMBL/GenBank/DDBJ databases">
        <title>An insight into the sialome of Amazonian anophelines.</title>
        <authorList>
            <person name="Ribeiro J.M."/>
            <person name="Scarpassa V."/>
            <person name="Calvo E."/>
        </authorList>
    </citation>
    <scope>NUCLEOTIDE SEQUENCE</scope>
    <source>
        <tissue evidence="2">Salivary glands</tissue>
    </source>
</reference>
<evidence type="ECO:0000256" key="1">
    <source>
        <dbReference type="SAM" id="SignalP"/>
    </source>
</evidence>
<dbReference type="EMBL" id="GGFK01003327">
    <property type="protein sequence ID" value="MBW36648.1"/>
    <property type="molecule type" value="Transcribed_RNA"/>
</dbReference>
<organism evidence="2">
    <name type="scientific">Anopheles triannulatus</name>
    <dbReference type="NCBI Taxonomy" id="58253"/>
    <lineage>
        <taxon>Eukaryota</taxon>
        <taxon>Metazoa</taxon>
        <taxon>Ecdysozoa</taxon>
        <taxon>Arthropoda</taxon>
        <taxon>Hexapoda</taxon>
        <taxon>Insecta</taxon>
        <taxon>Pterygota</taxon>
        <taxon>Neoptera</taxon>
        <taxon>Endopterygota</taxon>
        <taxon>Diptera</taxon>
        <taxon>Nematocera</taxon>
        <taxon>Culicoidea</taxon>
        <taxon>Culicidae</taxon>
        <taxon>Anophelinae</taxon>
        <taxon>Anopheles</taxon>
    </lineage>
</organism>
<dbReference type="PANTHER" id="PTHR20997">
    <property type="entry name" value="EG:BACR42I17.2 PROTEIN-RELATED"/>
    <property type="match status" value="1"/>
</dbReference>
<keyword evidence="1" id="KW-0732">Signal</keyword>
<feature type="signal peptide" evidence="1">
    <location>
        <begin position="1"/>
        <end position="21"/>
    </location>
</feature>
<dbReference type="AlphaFoldDB" id="A0A2M4A7N8"/>
<dbReference type="PANTHER" id="PTHR20997:SF2">
    <property type="entry name" value="EG:BACR42I17.2 PROTEIN-RELATED"/>
    <property type="match status" value="1"/>
</dbReference>
<dbReference type="Pfam" id="PF07165">
    <property type="entry name" value="DUF1397"/>
    <property type="match status" value="1"/>
</dbReference>
<sequence>MSKLSDTLLFIGLSLLVICDGSPMSSESSESNEYEETGILKEIRKHCKSNTRSNVAFSEVMESADVTFMCIWNFDAENFVNDFNQLTNATRGTFFTKYCPKVRSLISCYGDMFAAVRPCLKEGKRNMVQALFDSIPETLDLACKNDGEIIFKLTDQKRQECFKLKADQMSACANTLKNNLNGDWEDSKLTPEQCSILTNTRQCLKDQLDACDLSDIIGIYDIPINAILPLTPCANYTQEPTVHLLDNNTIIEN</sequence>
<name>A0A2M4A7N8_9DIPT</name>
<proteinExistence type="predicted"/>
<protein>
    <submittedName>
        <fullName evidence="2">Putative conserved secreted protein</fullName>
    </submittedName>
</protein>
<accession>A0A2M4A7N8</accession>
<dbReference type="InterPro" id="IPR009832">
    <property type="entry name" value="DUF1397"/>
</dbReference>
<evidence type="ECO:0000313" key="2">
    <source>
        <dbReference type="EMBL" id="MBW36648.1"/>
    </source>
</evidence>
<feature type="chain" id="PRO_5014649679" evidence="1">
    <location>
        <begin position="22"/>
        <end position="253"/>
    </location>
</feature>